<dbReference type="GO" id="GO:0005634">
    <property type="term" value="C:nucleus"/>
    <property type="evidence" value="ECO:0007669"/>
    <property type="project" value="UniProtKB-SubCell"/>
</dbReference>
<dbReference type="GO" id="GO:0004518">
    <property type="term" value="F:nuclease activity"/>
    <property type="evidence" value="ECO:0007669"/>
    <property type="project" value="UniProtKB-KW"/>
</dbReference>
<dbReference type="PANTHER" id="PTHR22930">
    <property type="match status" value="1"/>
</dbReference>
<dbReference type="GO" id="GO:0046872">
    <property type="term" value="F:metal ion binding"/>
    <property type="evidence" value="ECO:0007669"/>
    <property type="project" value="UniProtKB-KW"/>
</dbReference>
<comment type="subcellular location">
    <subcellularLocation>
        <location evidence="2">Nucleus</location>
    </subcellularLocation>
</comment>
<dbReference type="GO" id="GO:0016787">
    <property type="term" value="F:hydrolase activity"/>
    <property type="evidence" value="ECO:0007669"/>
    <property type="project" value="UniProtKB-KW"/>
</dbReference>
<dbReference type="EMBL" id="JARKHS020006545">
    <property type="protein sequence ID" value="KAK8782564.1"/>
    <property type="molecule type" value="Genomic_DNA"/>
</dbReference>
<keyword evidence="6" id="KW-0378">Hydrolase</keyword>
<evidence type="ECO:0000256" key="5">
    <source>
        <dbReference type="ARBA" id="ARBA00022723"/>
    </source>
</evidence>
<evidence type="ECO:0000313" key="9">
    <source>
        <dbReference type="EMBL" id="KAK8782564.1"/>
    </source>
</evidence>
<feature type="domain" description="DDE Tnp4" evidence="8">
    <location>
        <begin position="124"/>
        <end position="203"/>
    </location>
</feature>
<evidence type="ECO:0000313" key="10">
    <source>
        <dbReference type="Proteomes" id="UP001321473"/>
    </source>
</evidence>
<evidence type="ECO:0000256" key="3">
    <source>
        <dbReference type="ARBA" id="ARBA00006958"/>
    </source>
</evidence>
<accession>A0AAQ4F603</accession>
<dbReference type="Proteomes" id="UP001321473">
    <property type="component" value="Unassembled WGS sequence"/>
</dbReference>
<dbReference type="PANTHER" id="PTHR22930:SF289">
    <property type="entry name" value="DDE TNP4 DOMAIN-CONTAINING PROTEIN-RELATED"/>
    <property type="match status" value="1"/>
</dbReference>
<name>A0AAQ4F603_AMBAM</name>
<reference evidence="9 10" key="1">
    <citation type="journal article" date="2023" name="Arcadia Sci">
        <title>De novo assembly of a long-read Amblyomma americanum tick genome.</title>
        <authorList>
            <person name="Chou S."/>
            <person name="Poskanzer K.E."/>
            <person name="Rollins M."/>
            <person name="Thuy-Boun P.S."/>
        </authorList>
    </citation>
    <scope>NUCLEOTIDE SEQUENCE [LARGE SCALE GENOMIC DNA]</scope>
    <source>
        <strain evidence="9">F_SG_1</strain>
        <tissue evidence="9">Salivary glands</tissue>
    </source>
</reference>
<dbReference type="AlphaFoldDB" id="A0AAQ4F603"/>
<dbReference type="InterPro" id="IPR045249">
    <property type="entry name" value="HARBI1-like"/>
</dbReference>
<keyword evidence="5" id="KW-0479">Metal-binding</keyword>
<protein>
    <recommendedName>
        <fullName evidence="8">DDE Tnp4 domain-containing protein</fullName>
    </recommendedName>
</protein>
<dbReference type="InterPro" id="IPR027806">
    <property type="entry name" value="HARBI1_dom"/>
</dbReference>
<keyword evidence="4" id="KW-0540">Nuclease</keyword>
<sequence length="205" mass="22976">MPDDLFRQHFRLTKDLVRWLCDELREDLERQRVNTATVLTVEQQVLCALRFYATGSFQGMIASDEHLAVSQPSVSRCIHAVTDAIVNCLGHEWISFPCSPAELATAREGFELLDSRFPGCVGAIDGTLVCIAAPSDEVNRPAYFCRKGYYALNVMVVCDAHLRIRALDATFPGSVHDSFVWRTSPVHHALCNHNFLQCGEYLLGM</sequence>
<gene>
    <name evidence="9" type="ORF">V5799_016095</name>
</gene>
<dbReference type="Pfam" id="PF13359">
    <property type="entry name" value="DDE_Tnp_4"/>
    <property type="match status" value="1"/>
</dbReference>
<evidence type="ECO:0000256" key="7">
    <source>
        <dbReference type="ARBA" id="ARBA00023242"/>
    </source>
</evidence>
<comment type="similarity">
    <text evidence="3">Belongs to the HARBI1 family.</text>
</comment>
<keyword evidence="10" id="KW-1185">Reference proteome</keyword>
<evidence type="ECO:0000256" key="6">
    <source>
        <dbReference type="ARBA" id="ARBA00022801"/>
    </source>
</evidence>
<evidence type="ECO:0000259" key="8">
    <source>
        <dbReference type="Pfam" id="PF13359"/>
    </source>
</evidence>
<comment type="cofactor">
    <cofactor evidence="1">
        <name>a divalent metal cation</name>
        <dbReference type="ChEBI" id="CHEBI:60240"/>
    </cofactor>
</comment>
<evidence type="ECO:0000256" key="1">
    <source>
        <dbReference type="ARBA" id="ARBA00001968"/>
    </source>
</evidence>
<evidence type="ECO:0000256" key="4">
    <source>
        <dbReference type="ARBA" id="ARBA00022722"/>
    </source>
</evidence>
<proteinExistence type="inferred from homology"/>
<organism evidence="9 10">
    <name type="scientific">Amblyomma americanum</name>
    <name type="common">Lone star tick</name>
    <dbReference type="NCBI Taxonomy" id="6943"/>
    <lineage>
        <taxon>Eukaryota</taxon>
        <taxon>Metazoa</taxon>
        <taxon>Ecdysozoa</taxon>
        <taxon>Arthropoda</taxon>
        <taxon>Chelicerata</taxon>
        <taxon>Arachnida</taxon>
        <taxon>Acari</taxon>
        <taxon>Parasitiformes</taxon>
        <taxon>Ixodida</taxon>
        <taxon>Ixodoidea</taxon>
        <taxon>Ixodidae</taxon>
        <taxon>Amblyomminae</taxon>
        <taxon>Amblyomma</taxon>
    </lineage>
</organism>
<comment type="caution">
    <text evidence="9">The sequence shown here is derived from an EMBL/GenBank/DDBJ whole genome shotgun (WGS) entry which is preliminary data.</text>
</comment>
<evidence type="ECO:0000256" key="2">
    <source>
        <dbReference type="ARBA" id="ARBA00004123"/>
    </source>
</evidence>
<keyword evidence="7" id="KW-0539">Nucleus</keyword>